<proteinExistence type="predicted"/>
<evidence type="ECO:0000313" key="1">
    <source>
        <dbReference type="EMBL" id="MEU3712790.1"/>
    </source>
</evidence>
<comment type="caution">
    <text evidence="1">The sequence shown here is derived from an EMBL/GenBank/DDBJ whole genome shotgun (WGS) entry which is preliminary data.</text>
</comment>
<reference evidence="1 2" key="1">
    <citation type="submission" date="2024-06" db="EMBL/GenBank/DDBJ databases">
        <title>The Natural Products Discovery Center: Release of the First 8490 Sequenced Strains for Exploring Actinobacteria Biosynthetic Diversity.</title>
        <authorList>
            <person name="Kalkreuter E."/>
            <person name="Kautsar S.A."/>
            <person name="Yang D."/>
            <person name="Bader C.D."/>
            <person name="Teijaro C.N."/>
            <person name="Fluegel L."/>
            <person name="Davis C.M."/>
            <person name="Simpson J.R."/>
            <person name="Lauterbach L."/>
            <person name="Steele A.D."/>
            <person name="Gui C."/>
            <person name="Meng S."/>
            <person name="Li G."/>
            <person name="Viehrig K."/>
            <person name="Ye F."/>
            <person name="Su P."/>
            <person name="Kiefer A.F."/>
            <person name="Nichols A."/>
            <person name="Cepeda A.J."/>
            <person name="Yan W."/>
            <person name="Fan B."/>
            <person name="Jiang Y."/>
            <person name="Adhikari A."/>
            <person name="Zheng C.-J."/>
            <person name="Schuster L."/>
            <person name="Cowan T.M."/>
            <person name="Smanski M.J."/>
            <person name="Chevrette M.G."/>
            <person name="De Carvalho L.P.S."/>
            <person name="Shen B."/>
        </authorList>
    </citation>
    <scope>NUCLEOTIDE SEQUENCE [LARGE SCALE GENOMIC DNA]</scope>
    <source>
        <strain evidence="1 2">NPDC033039</strain>
    </source>
</reference>
<dbReference type="EMBL" id="JBEZVI010000019">
    <property type="protein sequence ID" value="MEU3712790.1"/>
    <property type="molecule type" value="Genomic_DNA"/>
</dbReference>
<organism evidence="1 2">
    <name type="scientific">Streptomyces catenulae</name>
    <dbReference type="NCBI Taxonomy" id="66875"/>
    <lineage>
        <taxon>Bacteria</taxon>
        <taxon>Bacillati</taxon>
        <taxon>Actinomycetota</taxon>
        <taxon>Actinomycetes</taxon>
        <taxon>Kitasatosporales</taxon>
        <taxon>Streptomycetaceae</taxon>
        <taxon>Streptomyces</taxon>
    </lineage>
</organism>
<accession>A0ABV2Z477</accession>
<gene>
    <name evidence="1" type="ORF">AB0E61_22185</name>
</gene>
<sequence length="87" mass="9276">MSEYEWDRTTMAVVATALSGDSDGAVELLRPLPHRDVCHVAVRLAAMAADALITAAQDAGGDRAQALAQWQQCILQHETEYDGGAPP</sequence>
<evidence type="ECO:0000313" key="2">
    <source>
        <dbReference type="Proteomes" id="UP001550853"/>
    </source>
</evidence>
<name>A0ABV2Z477_9ACTN</name>
<keyword evidence="2" id="KW-1185">Reference proteome</keyword>
<dbReference type="Proteomes" id="UP001550853">
    <property type="component" value="Unassembled WGS sequence"/>
</dbReference>
<dbReference type="RefSeq" id="WP_030289309.1">
    <property type="nucleotide sequence ID" value="NZ_JBEZVI010000019.1"/>
</dbReference>
<protein>
    <submittedName>
        <fullName evidence="1">Uncharacterized protein</fullName>
    </submittedName>
</protein>